<feature type="transmembrane region" description="Helical" evidence="8">
    <location>
        <begin position="78"/>
        <end position="99"/>
    </location>
</feature>
<keyword evidence="4" id="KW-0762">Sugar transport</keyword>
<keyword evidence="2" id="KW-0813">Transport</keyword>
<evidence type="ECO:0000256" key="8">
    <source>
        <dbReference type="SAM" id="Phobius"/>
    </source>
</evidence>
<evidence type="ECO:0000256" key="2">
    <source>
        <dbReference type="ARBA" id="ARBA00022448"/>
    </source>
</evidence>
<keyword evidence="11" id="KW-1185">Reference proteome</keyword>
<evidence type="ECO:0000256" key="6">
    <source>
        <dbReference type="ARBA" id="ARBA00022989"/>
    </source>
</evidence>
<reference evidence="10 11" key="1">
    <citation type="journal article" date="2014" name="Antonie Van Leeuwenhoek">
        <title>Oenococcus alcoholitolerans sp. nov., a lactic acid bacteria isolated from cachaca and ethanol fermentation processes.</title>
        <authorList>
            <person name="Badotti F."/>
            <person name="Moreira A.P."/>
            <person name="Tonon L.A."/>
            <person name="de Lucena B.T."/>
            <person name="Gomes Fde C."/>
            <person name="Kruger R."/>
            <person name="Thompson C.C."/>
            <person name="de Morais M.A.Jr."/>
            <person name="Rosa C.A."/>
            <person name="Thompson F.L."/>
        </authorList>
    </citation>
    <scope>NUCLEOTIDE SEQUENCE [LARGE SCALE GENOMIC DNA]</scope>
    <source>
        <strain evidence="10 11">UFRJ-M7.2.18</strain>
    </source>
</reference>
<protein>
    <recommendedName>
        <fullName evidence="9">Phosphotransferase system EIIC domain-containing protein</fullName>
    </recommendedName>
</protein>
<evidence type="ECO:0000256" key="3">
    <source>
        <dbReference type="ARBA" id="ARBA00022475"/>
    </source>
</evidence>
<proteinExistence type="predicted"/>
<comment type="subcellular location">
    <subcellularLocation>
        <location evidence="1">Cell membrane</location>
        <topology evidence="1">Multi-pass membrane protein</topology>
    </subcellularLocation>
</comment>
<evidence type="ECO:0000313" key="10">
    <source>
        <dbReference type="EMBL" id="KGO31584.1"/>
    </source>
</evidence>
<evidence type="ECO:0000256" key="7">
    <source>
        <dbReference type="ARBA" id="ARBA00023136"/>
    </source>
</evidence>
<keyword evidence="7 8" id="KW-0472">Membrane</keyword>
<evidence type="ECO:0000256" key="1">
    <source>
        <dbReference type="ARBA" id="ARBA00004651"/>
    </source>
</evidence>
<feature type="transmembrane region" description="Helical" evidence="8">
    <location>
        <begin position="105"/>
        <end position="122"/>
    </location>
</feature>
<sequence>MKIKESNFVSNILNGLSIGIVITLIPSAILGSLMRIFGNDPAALAITQMTSVSQSLLAVVSAYAIAHFFKFSSIDSGSLMLAAFAGSGAYTFSKGTVILSGPGDIINIGLTIALSSLLIFLLKDRLGQLKVIFSPILVLSLGGGIGRLIFLSFIRSLLRSAA</sequence>
<comment type="caution">
    <text evidence="10">The sequence shown here is derived from an EMBL/GenBank/DDBJ whole genome shotgun (WGS) entry which is preliminary data.</text>
</comment>
<dbReference type="Pfam" id="PF13303">
    <property type="entry name" value="PTS_EIIC_2"/>
    <property type="match status" value="1"/>
</dbReference>
<gene>
    <name evidence="10" type="ORF">Q757_06350</name>
</gene>
<keyword evidence="6 8" id="KW-1133">Transmembrane helix</keyword>
<evidence type="ECO:0000313" key="11">
    <source>
        <dbReference type="Proteomes" id="UP000030023"/>
    </source>
</evidence>
<accession>A0ABR4XQ45</accession>
<keyword evidence="3" id="KW-1003">Cell membrane</keyword>
<evidence type="ECO:0000256" key="5">
    <source>
        <dbReference type="ARBA" id="ARBA00022692"/>
    </source>
</evidence>
<name>A0ABR4XQ45_9LACO</name>
<evidence type="ECO:0000259" key="9">
    <source>
        <dbReference type="Pfam" id="PF13303"/>
    </source>
</evidence>
<feature type="domain" description="Phosphotransferase system EIIC" evidence="9">
    <location>
        <begin position="11"/>
        <end position="150"/>
    </location>
</feature>
<dbReference type="Proteomes" id="UP000030023">
    <property type="component" value="Unassembled WGS sequence"/>
</dbReference>
<organism evidence="10 11">
    <name type="scientific">Oenococcus alcoholitolerans</name>
    <dbReference type="NCBI Taxonomy" id="931074"/>
    <lineage>
        <taxon>Bacteria</taxon>
        <taxon>Bacillati</taxon>
        <taxon>Bacillota</taxon>
        <taxon>Bacilli</taxon>
        <taxon>Lactobacillales</taxon>
        <taxon>Lactobacillaceae</taxon>
        <taxon>Oenococcus</taxon>
    </lineage>
</organism>
<keyword evidence="5 8" id="KW-0812">Transmembrane</keyword>
<dbReference type="EMBL" id="AXCV01000295">
    <property type="protein sequence ID" value="KGO31584.1"/>
    <property type="molecule type" value="Genomic_DNA"/>
</dbReference>
<dbReference type="InterPro" id="IPR003352">
    <property type="entry name" value="PTS_EIIC"/>
</dbReference>
<evidence type="ECO:0000256" key="4">
    <source>
        <dbReference type="ARBA" id="ARBA00022597"/>
    </source>
</evidence>
<feature type="transmembrane region" description="Helical" evidence="8">
    <location>
        <begin position="43"/>
        <end position="66"/>
    </location>
</feature>
<feature type="transmembrane region" description="Helical" evidence="8">
    <location>
        <begin position="131"/>
        <end position="154"/>
    </location>
</feature>
<feature type="transmembrane region" description="Helical" evidence="8">
    <location>
        <begin position="12"/>
        <end position="37"/>
    </location>
</feature>